<dbReference type="Proteomes" id="UP000656732">
    <property type="component" value="Unassembled WGS sequence"/>
</dbReference>
<feature type="transmembrane region" description="Helical" evidence="1">
    <location>
        <begin position="31"/>
        <end position="60"/>
    </location>
</feature>
<keyword evidence="1" id="KW-1133">Transmembrane helix</keyword>
<proteinExistence type="predicted"/>
<organism evidence="2 3">
    <name type="scientific">Streptomyces pilosus</name>
    <dbReference type="NCBI Taxonomy" id="28893"/>
    <lineage>
        <taxon>Bacteria</taxon>
        <taxon>Bacillati</taxon>
        <taxon>Actinomycetota</taxon>
        <taxon>Actinomycetes</taxon>
        <taxon>Kitasatosporales</taxon>
        <taxon>Streptomycetaceae</taxon>
        <taxon>Streptomyces</taxon>
    </lineage>
</organism>
<evidence type="ECO:0000313" key="2">
    <source>
        <dbReference type="EMBL" id="GGQ61842.1"/>
    </source>
</evidence>
<keyword evidence="3" id="KW-1185">Reference proteome</keyword>
<keyword evidence="1" id="KW-0812">Transmembrane</keyword>
<reference evidence="2" key="1">
    <citation type="journal article" date="2014" name="Int. J. Syst. Evol. Microbiol.">
        <title>Complete genome sequence of Corynebacterium casei LMG S-19264T (=DSM 44701T), isolated from a smear-ripened cheese.</title>
        <authorList>
            <consortium name="US DOE Joint Genome Institute (JGI-PGF)"/>
            <person name="Walter F."/>
            <person name="Albersmeier A."/>
            <person name="Kalinowski J."/>
            <person name="Ruckert C."/>
        </authorList>
    </citation>
    <scope>NUCLEOTIDE SEQUENCE</scope>
    <source>
        <strain evidence="2">JCM 4403</strain>
    </source>
</reference>
<feature type="transmembrane region" description="Helical" evidence="1">
    <location>
        <begin position="67"/>
        <end position="90"/>
    </location>
</feature>
<protein>
    <submittedName>
        <fullName evidence="2">Uncharacterized protein</fullName>
    </submittedName>
</protein>
<dbReference type="AlphaFoldDB" id="A0A918ERQ6"/>
<accession>A0A918ERQ6</accession>
<comment type="caution">
    <text evidence="2">The sequence shown here is derived from an EMBL/GenBank/DDBJ whole genome shotgun (WGS) entry which is preliminary data.</text>
</comment>
<evidence type="ECO:0000256" key="1">
    <source>
        <dbReference type="SAM" id="Phobius"/>
    </source>
</evidence>
<gene>
    <name evidence="2" type="ORF">GCM10010280_05000</name>
</gene>
<keyword evidence="1" id="KW-0472">Membrane</keyword>
<dbReference type="EMBL" id="BMTU01000001">
    <property type="protein sequence ID" value="GGQ61842.1"/>
    <property type="molecule type" value="Genomic_DNA"/>
</dbReference>
<dbReference type="RefSeq" id="WP_189555547.1">
    <property type="nucleotide sequence ID" value="NZ_BMTU01000001.1"/>
</dbReference>
<reference evidence="2" key="2">
    <citation type="submission" date="2020-09" db="EMBL/GenBank/DDBJ databases">
        <authorList>
            <person name="Sun Q."/>
            <person name="Ohkuma M."/>
        </authorList>
    </citation>
    <scope>NUCLEOTIDE SEQUENCE</scope>
    <source>
        <strain evidence="2">JCM 4403</strain>
    </source>
</reference>
<name>A0A918ERQ6_9ACTN</name>
<sequence>MATASTASAVSADSPATLYGPVSLVFGTAGLLAAVFAGLLGIGIPLLLGSLAVTFALLGLGRGLHRVCCGVGLTTGCLGLLYPILLAAAWA</sequence>
<evidence type="ECO:0000313" key="3">
    <source>
        <dbReference type="Proteomes" id="UP000656732"/>
    </source>
</evidence>